<dbReference type="AlphaFoldDB" id="A0A0F9I2W1"/>
<protein>
    <recommendedName>
        <fullName evidence="2">Phage terminase large subunit N-terminal domain-containing protein</fullName>
    </recommendedName>
</protein>
<name>A0A0F9I2W1_9ZZZZ</name>
<proteinExistence type="predicted"/>
<comment type="caution">
    <text evidence="1">The sequence shown here is derived from an EMBL/GenBank/DDBJ whole genome shotgun (WGS) entry which is preliminary data.</text>
</comment>
<dbReference type="InterPro" id="IPR027417">
    <property type="entry name" value="P-loop_NTPase"/>
</dbReference>
<dbReference type="EMBL" id="LAZR01022487">
    <property type="protein sequence ID" value="KKL81697.1"/>
    <property type="molecule type" value="Genomic_DNA"/>
</dbReference>
<dbReference type="Gene3D" id="3.40.50.300">
    <property type="entry name" value="P-loop containing nucleotide triphosphate hydrolases"/>
    <property type="match status" value="1"/>
</dbReference>
<feature type="non-terminal residue" evidence="1">
    <location>
        <position position="426"/>
    </location>
</feature>
<reference evidence="1" key="1">
    <citation type="journal article" date="2015" name="Nature">
        <title>Complex archaea that bridge the gap between prokaryotes and eukaryotes.</title>
        <authorList>
            <person name="Spang A."/>
            <person name="Saw J.H."/>
            <person name="Jorgensen S.L."/>
            <person name="Zaremba-Niedzwiedzka K."/>
            <person name="Martijn J."/>
            <person name="Lind A.E."/>
            <person name="van Eijk R."/>
            <person name="Schleper C."/>
            <person name="Guy L."/>
            <person name="Ettema T.J."/>
        </authorList>
    </citation>
    <scope>NUCLEOTIDE SEQUENCE</scope>
</reference>
<organism evidence="1">
    <name type="scientific">marine sediment metagenome</name>
    <dbReference type="NCBI Taxonomy" id="412755"/>
    <lineage>
        <taxon>unclassified sequences</taxon>
        <taxon>metagenomes</taxon>
        <taxon>ecological metagenomes</taxon>
    </lineage>
</organism>
<sequence length="426" mass="49163">MTQNPPKRKLPIRRTSLPKVRPLKSNTEGRMARYRNGGEGFILWCEENVHIPIYPEGSDIVRYISMSDLGDAKHPETGRSYNHIWNEQKEICREALRMVNGRFVHTLIVLCWMRGEGKSLLACLIQLWKFYCWPKQQIMLGANSKDQVKFVHYDIMRDIIINSPKLLKIIGRRNIQEKEIRLKDKNGNVRSIIRSISSFSGIVSNITGYTFSEIFDMKNPKFFVQLDGSIRNIPNAIGVIDSTVSAKTHILYSLYSNHIQKKTPTLFFSYRSSKNGDHRDYWNPNMTQVQLEAYEAKFPFGEYERYFLNLWSAGQAQVFTDEMIEEISYMGVDGEILNHKQIQKVIEEKNRLIEVLSKVMEKGFPDGIQETEEKITHIDNRITPVSSFYVLGNKYNIPVLCDMDKLAALGDLLETDWLVSGGADMG</sequence>
<gene>
    <name evidence="1" type="ORF">LCGC14_1992150</name>
</gene>
<evidence type="ECO:0008006" key="2">
    <source>
        <dbReference type="Google" id="ProtNLM"/>
    </source>
</evidence>
<evidence type="ECO:0000313" key="1">
    <source>
        <dbReference type="EMBL" id="KKL81697.1"/>
    </source>
</evidence>
<accession>A0A0F9I2W1</accession>